<comment type="caution">
    <text evidence="2">The sequence shown here is derived from an EMBL/GenBank/DDBJ whole genome shotgun (WGS) entry which is preliminary data.</text>
</comment>
<proteinExistence type="predicted"/>
<evidence type="ECO:0000313" key="3">
    <source>
        <dbReference type="Proteomes" id="UP000604046"/>
    </source>
</evidence>
<feature type="region of interest" description="Disordered" evidence="1">
    <location>
        <begin position="73"/>
        <end position="94"/>
    </location>
</feature>
<dbReference type="AlphaFoldDB" id="A0A812LT53"/>
<accession>A0A812LT53</accession>
<reference evidence="2" key="1">
    <citation type="submission" date="2021-02" db="EMBL/GenBank/DDBJ databases">
        <authorList>
            <person name="Dougan E. K."/>
            <person name="Rhodes N."/>
            <person name="Thang M."/>
            <person name="Chan C."/>
        </authorList>
    </citation>
    <scope>NUCLEOTIDE SEQUENCE</scope>
</reference>
<evidence type="ECO:0000256" key="1">
    <source>
        <dbReference type="SAM" id="MobiDB-lite"/>
    </source>
</evidence>
<gene>
    <name evidence="2" type="ORF">SNAT2548_LOCUS12183</name>
</gene>
<organism evidence="2 3">
    <name type="scientific">Symbiodinium natans</name>
    <dbReference type="NCBI Taxonomy" id="878477"/>
    <lineage>
        <taxon>Eukaryota</taxon>
        <taxon>Sar</taxon>
        <taxon>Alveolata</taxon>
        <taxon>Dinophyceae</taxon>
        <taxon>Suessiales</taxon>
        <taxon>Symbiodiniaceae</taxon>
        <taxon>Symbiodinium</taxon>
    </lineage>
</organism>
<dbReference type="Proteomes" id="UP000604046">
    <property type="component" value="Unassembled WGS sequence"/>
</dbReference>
<protein>
    <submittedName>
        <fullName evidence="2">Uncharacterized protein</fullName>
    </submittedName>
</protein>
<dbReference type="EMBL" id="CAJNDS010001147">
    <property type="protein sequence ID" value="CAE7249547.1"/>
    <property type="molecule type" value="Genomic_DNA"/>
</dbReference>
<evidence type="ECO:0000313" key="2">
    <source>
        <dbReference type="EMBL" id="CAE7249547.1"/>
    </source>
</evidence>
<keyword evidence="3" id="KW-1185">Reference proteome</keyword>
<feature type="compositionally biased region" description="Acidic residues" evidence="1">
    <location>
        <begin position="79"/>
        <end position="94"/>
    </location>
</feature>
<sequence length="94" mass="10416">MSSQFFPERITVRPRYQHFPMDLLAVPPPAYIALHRSSPVSVVAGVSQWPRVPLACISGISGARALLERRQAEGLQAAPEEDFSDETDSDFEAF</sequence>
<name>A0A812LT53_9DINO</name>